<protein>
    <submittedName>
        <fullName evidence="2">8254_t:CDS:1</fullName>
    </submittedName>
</protein>
<evidence type="ECO:0000256" key="1">
    <source>
        <dbReference type="SAM" id="Phobius"/>
    </source>
</evidence>
<name>A0A9N8W9U1_FUNMO</name>
<proteinExistence type="predicted"/>
<gene>
    <name evidence="2" type="ORF">FMOSSE_LOCUS2814</name>
</gene>
<keyword evidence="1" id="KW-0472">Membrane</keyword>
<dbReference type="EMBL" id="CAJVPP010000382">
    <property type="protein sequence ID" value="CAG8477075.1"/>
    <property type="molecule type" value="Genomic_DNA"/>
</dbReference>
<feature type="transmembrane region" description="Helical" evidence="1">
    <location>
        <begin position="179"/>
        <end position="197"/>
    </location>
</feature>
<dbReference type="AlphaFoldDB" id="A0A9N8W9U1"/>
<reference evidence="2" key="1">
    <citation type="submission" date="2021-06" db="EMBL/GenBank/DDBJ databases">
        <authorList>
            <person name="Kallberg Y."/>
            <person name="Tangrot J."/>
            <person name="Rosling A."/>
        </authorList>
    </citation>
    <scope>NUCLEOTIDE SEQUENCE</scope>
    <source>
        <strain evidence="2">87-6 pot B 2015</strain>
    </source>
</reference>
<dbReference type="Proteomes" id="UP000789375">
    <property type="component" value="Unassembled WGS sequence"/>
</dbReference>
<evidence type="ECO:0000313" key="2">
    <source>
        <dbReference type="EMBL" id="CAG8477075.1"/>
    </source>
</evidence>
<dbReference type="SUPFAM" id="SSF50630">
    <property type="entry name" value="Acid proteases"/>
    <property type="match status" value="1"/>
</dbReference>
<feature type="transmembrane region" description="Helical" evidence="1">
    <location>
        <begin position="204"/>
        <end position="221"/>
    </location>
</feature>
<accession>A0A9N8W9U1</accession>
<evidence type="ECO:0000313" key="3">
    <source>
        <dbReference type="Proteomes" id="UP000789375"/>
    </source>
</evidence>
<keyword evidence="1" id="KW-0812">Transmembrane</keyword>
<organism evidence="2 3">
    <name type="scientific">Funneliformis mosseae</name>
    <name type="common">Endomycorrhizal fungus</name>
    <name type="synonym">Glomus mosseae</name>
    <dbReference type="NCBI Taxonomy" id="27381"/>
    <lineage>
        <taxon>Eukaryota</taxon>
        <taxon>Fungi</taxon>
        <taxon>Fungi incertae sedis</taxon>
        <taxon>Mucoromycota</taxon>
        <taxon>Glomeromycotina</taxon>
        <taxon>Glomeromycetes</taxon>
        <taxon>Glomerales</taxon>
        <taxon>Glomeraceae</taxon>
        <taxon>Funneliformis</taxon>
    </lineage>
</organism>
<keyword evidence="1" id="KW-1133">Transmembrane helix</keyword>
<sequence>MLENDSYPANMFDLLVLDLRSKDLHETVSKELNVEYLSESQHTEFKEINGMIFGPNLRVIVTLPVRIKQKTKNVHFIVDTGSLKTYICEEVFESFKIHIPRSTTYQILLNNKRTVVQLPPANSHFTDVNVLGMEYMKASGTNLSITLTNDYESVSLYFDYDKNEIISHLQSTFQVDPDVLGKVFGLVLLVTIVSVAIFKKKPGFFLLITIISLSYNIYKWIESHF</sequence>
<keyword evidence="3" id="KW-1185">Reference proteome</keyword>
<dbReference type="InterPro" id="IPR021109">
    <property type="entry name" value="Peptidase_aspartic_dom_sf"/>
</dbReference>
<comment type="caution">
    <text evidence="2">The sequence shown here is derived from an EMBL/GenBank/DDBJ whole genome shotgun (WGS) entry which is preliminary data.</text>
</comment>